<evidence type="ECO:0000313" key="3">
    <source>
        <dbReference type="Proteomes" id="UP000639772"/>
    </source>
</evidence>
<feature type="region of interest" description="Disordered" evidence="1">
    <location>
        <begin position="1"/>
        <end position="22"/>
    </location>
</feature>
<dbReference type="AlphaFoldDB" id="A0A835Q7H9"/>
<dbReference type="EMBL" id="JADCNM010000011">
    <property type="protein sequence ID" value="KAG0462717.1"/>
    <property type="molecule type" value="Genomic_DNA"/>
</dbReference>
<accession>A0A835Q7H9</accession>
<gene>
    <name evidence="2" type="ORF">HPP92_021193</name>
</gene>
<proteinExistence type="predicted"/>
<comment type="caution">
    <text evidence="2">The sequence shown here is derived from an EMBL/GenBank/DDBJ whole genome shotgun (WGS) entry which is preliminary data.</text>
</comment>
<name>A0A835Q7H9_VANPL</name>
<evidence type="ECO:0000313" key="2">
    <source>
        <dbReference type="EMBL" id="KAG0462717.1"/>
    </source>
</evidence>
<feature type="compositionally biased region" description="Basic residues" evidence="1">
    <location>
        <begin position="1"/>
        <end position="12"/>
    </location>
</feature>
<organism evidence="2 3">
    <name type="scientific">Vanilla planifolia</name>
    <name type="common">Vanilla</name>
    <dbReference type="NCBI Taxonomy" id="51239"/>
    <lineage>
        <taxon>Eukaryota</taxon>
        <taxon>Viridiplantae</taxon>
        <taxon>Streptophyta</taxon>
        <taxon>Embryophyta</taxon>
        <taxon>Tracheophyta</taxon>
        <taxon>Spermatophyta</taxon>
        <taxon>Magnoliopsida</taxon>
        <taxon>Liliopsida</taxon>
        <taxon>Asparagales</taxon>
        <taxon>Orchidaceae</taxon>
        <taxon>Vanilloideae</taxon>
        <taxon>Vanilleae</taxon>
        <taxon>Vanilla</taxon>
    </lineage>
</organism>
<dbReference type="Proteomes" id="UP000639772">
    <property type="component" value="Chromosome 11"/>
</dbReference>
<reference evidence="2 3" key="1">
    <citation type="journal article" date="2020" name="Nat. Food">
        <title>A phased Vanilla planifolia genome enables genetic improvement of flavour and production.</title>
        <authorList>
            <person name="Hasing T."/>
            <person name="Tang H."/>
            <person name="Brym M."/>
            <person name="Khazi F."/>
            <person name="Huang T."/>
            <person name="Chambers A.H."/>
        </authorList>
    </citation>
    <scope>NUCLEOTIDE SEQUENCE [LARGE SCALE GENOMIC DNA]</scope>
    <source>
        <tissue evidence="2">Leaf</tissue>
    </source>
</reference>
<evidence type="ECO:0000256" key="1">
    <source>
        <dbReference type="SAM" id="MobiDB-lite"/>
    </source>
</evidence>
<sequence>MEKFKHEKKAKNTRMQERSSTRFMWTPQNLEKAIVASLEGQGLYYNIQLTKRRNKIILLLNSQKHYFVDVDDS</sequence>
<protein>
    <submittedName>
        <fullName evidence="2">Uncharacterized protein</fullName>
    </submittedName>
</protein>